<accession>A0A4S4LFR4</accession>
<dbReference type="PANTHER" id="PTHR23176">
    <property type="entry name" value="RHO/RAC/CDC GTPASE-ACTIVATING PROTEIN"/>
    <property type="match status" value="1"/>
</dbReference>
<feature type="compositionally biased region" description="Basic and acidic residues" evidence="5">
    <location>
        <begin position="405"/>
        <end position="417"/>
    </location>
</feature>
<dbReference type="SUPFAM" id="SSF48350">
    <property type="entry name" value="GTPase activation domain, GAP"/>
    <property type="match status" value="1"/>
</dbReference>
<dbReference type="EMBL" id="SGPK01000034">
    <property type="protein sequence ID" value="THH10505.1"/>
    <property type="molecule type" value="Genomic_DNA"/>
</dbReference>
<keyword evidence="2" id="KW-0479">Metal-binding</keyword>
<dbReference type="SMART" id="SM00109">
    <property type="entry name" value="C1"/>
    <property type="match status" value="1"/>
</dbReference>
<dbReference type="FunFam" id="1.10.555.10:FF:000043">
    <property type="entry name" value="Rho GTPase activator Rga"/>
    <property type="match status" value="1"/>
</dbReference>
<sequence length="735" mass="81068">MERIRSLKGKKAVSGPQAVHGNGESNEATSTATSPTTPSRSETKKRSSQRGSKPDSTPRLLDEASSPRSSTESQCSNSPRSMNGANGNGRWDSINSLEGASSQIPIVAMSRSSHSKQDSVELITRRLKEALSDASERAADYIKLDRAFVEAIILNLDQRREQMHDMSTKLDGMKRNSQLMIDGLSVAQNEYDQERAARHKAEAEVSRLKIELSGHAARITALSSDERRHEVQKQLSKEMSDNLTGLEQDLSKLKVERDMTLAEVEELSASKSGPALNGDAPVATVGRSLTVRLDNIKRQYQRDLVPLTQQREVLAREILELKEARDIFLEETAVLNARNEELVQLNSQYERRFESGHSRDKSLPAVQQPAQSTFVDTWKARQAPAPPIVNTTSTSSSATLIDDATESRQAKQIKPDSAELPTTQRTRFPRWPGNKASKDATSGNFPSDSSKGRKPLEHAFQQLSILRFARCDFCSDKMWGSQVRCSTCNMAVHVRCVGQVHTSCTLDGHSSSSDDHLAGPPPPSMFGRDLTEQVRDDSKTSELFVPVIVEKCIDAVETLANVELITLALDYEGIYRKSGGSGQSKAITSLFERGDYAAFDLCDSDSFNDISSVTSVLKNYFRSLPNPLLTFGMHDAFVGAGCIKDPQMKGQALKDLVKQLPAEHYHTLARLMLHLHKVQSKADVNLMTARNLGVIFGPTLMRSKDPSREFADMAGKSFAIEYLIEHAPSVFPSSS</sequence>
<evidence type="ECO:0000256" key="5">
    <source>
        <dbReference type="SAM" id="MobiDB-lite"/>
    </source>
</evidence>
<evidence type="ECO:0008006" key="10">
    <source>
        <dbReference type="Google" id="ProtNLM"/>
    </source>
</evidence>
<feature type="region of interest" description="Disordered" evidence="5">
    <location>
        <begin position="404"/>
        <end position="454"/>
    </location>
</feature>
<organism evidence="8 9">
    <name type="scientific">Phellinidium pouzarii</name>
    <dbReference type="NCBI Taxonomy" id="167371"/>
    <lineage>
        <taxon>Eukaryota</taxon>
        <taxon>Fungi</taxon>
        <taxon>Dikarya</taxon>
        <taxon>Basidiomycota</taxon>
        <taxon>Agaricomycotina</taxon>
        <taxon>Agaricomycetes</taxon>
        <taxon>Hymenochaetales</taxon>
        <taxon>Hymenochaetaceae</taxon>
        <taxon>Phellinidium</taxon>
    </lineage>
</organism>
<dbReference type="Gene3D" id="1.10.555.10">
    <property type="entry name" value="Rho GTPase activation protein"/>
    <property type="match status" value="1"/>
</dbReference>
<feature type="compositionally biased region" description="Polar residues" evidence="5">
    <location>
        <begin position="439"/>
        <end position="449"/>
    </location>
</feature>
<dbReference type="Pfam" id="PF00620">
    <property type="entry name" value="RhoGAP"/>
    <property type="match status" value="1"/>
</dbReference>
<feature type="domain" description="Rho-GAP" evidence="7">
    <location>
        <begin position="528"/>
        <end position="731"/>
    </location>
</feature>
<dbReference type="InterPro" id="IPR046349">
    <property type="entry name" value="C1-like_sf"/>
</dbReference>
<dbReference type="InterPro" id="IPR050729">
    <property type="entry name" value="Rho-GAP"/>
</dbReference>
<evidence type="ECO:0000259" key="7">
    <source>
        <dbReference type="PROSITE" id="PS50238"/>
    </source>
</evidence>
<evidence type="ECO:0000259" key="6">
    <source>
        <dbReference type="PROSITE" id="PS50081"/>
    </source>
</evidence>
<dbReference type="GO" id="GO:0005737">
    <property type="term" value="C:cytoplasm"/>
    <property type="evidence" value="ECO:0007669"/>
    <property type="project" value="TreeGrafter"/>
</dbReference>
<dbReference type="InterPro" id="IPR008936">
    <property type="entry name" value="Rho_GTPase_activation_prot"/>
</dbReference>
<dbReference type="PANTHER" id="PTHR23176:SF128">
    <property type="entry name" value="RHO GTPASE-ACTIVATING PROTEIN RGD1"/>
    <property type="match status" value="1"/>
</dbReference>
<dbReference type="Proteomes" id="UP000308199">
    <property type="component" value="Unassembled WGS sequence"/>
</dbReference>
<feature type="compositionally biased region" description="Basic residues" evidence="5">
    <location>
        <begin position="1"/>
        <end position="11"/>
    </location>
</feature>
<dbReference type="InterPro" id="IPR002219">
    <property type="entry name" value="PKC_DAG/PE"/>
</dbReference>
<dbReference type="OrthoDB" id="79452at2759"/>
<comment type="caution">
    <text evidence="8">The sequence shown here is derived from an EMBL/GenBank/DDBJ whole genome shotgun (WGS) entry which is preliminary data.</text>
</comment>
<feature type="compositionally biased region" description="Low complexity" evidence="5">
    <location>
        <begin position="27"/>
        <end position="40"/>
    </location>
</feature>
<gene>
    <name evidence="8" type="ORF">EW145_g1289</name>
</gene>
<dbReference type="CDD" id="cd00159">
    <property type="entry name" value="RhoGAP"/>
    <property type="match status" value="1"/>
</dbReference>
<proteinExistence type="predicted"/>
<evidence type="ECO:0000256" key="2">
    <source>
        <dbReference type="ARBA" id="ARBA00022723"/>
    </source>
</evidence>
<name>A0A4S4LFR4_9AGAM</name>
<feature type="domain" description="Phorbol-ester/DAG-type" evidence="6">
    <location>
        <begin position="457"/>
        <end position="504"/>
    </location>
</feature>
<dbReference type="SUPFAM" id="SSF57889">
    <property type="entry name" value="Cysteine-rich domain"/>
    <property type="match status" value="1"/>
</dbReference>
<keyword evidence="9" id="KW-1185">Reference proteome</keyword>
<keyword evidence="4" id="KW-0175">Coiled coil</keyword>
<keyword evidence="3" id="KW-0862">Zinc</keyword>
<keyword evidence="1" id="KW-0343">GTPase activation</keyword>
<dbReference type="PROSITE" id="PS00479">
    <property type="entry name" value="ZF_DAG_PE_1"/>
    <property type="match status" value="1"/>
</dbReference>
<evidence type="ECO:0000256" key="4">
    <source>
        <dbReference type="SAM" id="Coils"/>
    </source>
</evidence>
<dbReference type="AlphaFoldDB" id="A0A4S4LFR4"/>
<dbReference type="PROSITE" id="PS50081">
    <property type="entry name" value="ZF_DAG_PE_2"/>
    <property type="match status" value="1"/>
</dbReference>
<dbReference type="GO" id="GO:0046872">
    <property type="term" value="F:metal ion binding"/>
    <property type="evidence" value="ECO:0007669"/>
    <property type="project" value="UniProtKB-KW"/>
</dbReference>
<protein>
    <recommendedName>
        <fullName evidence="10">Rho-GAP domain-containing protein</fullName>
    </recommendedName>
</protein>
<dbReference type="GO" id="GO:0007165">
    <property type="term" value="P:signal transduction"/>
    <property type="evidence" value="ECO:0007669"/>
    <property type="project" value="InterPro"/>
</dbReference>
<feature type="coiled-coil region" evidence="4">
    <location>
        <begin position="236"/>
        <end position="263"/>
    </location>
</feature>
<dbReference type="SMART" id="SM00324">
    <property type="entry name" value="RhoGAP"/>
    <property type="match status" value="1"/>
</dbReference>
<evidence type="ECO:0000313" key="8">
    <source>
        <dbReference type="EMBL" id="THH10505.1"/>
    </source>
</evidence>
<dbReference type="Gene3D" id="3.30.60.20">
    <property type="match status" value="1"/>
</dbReference>
<evidence type="ECO:0000256" key="1">
    <source>
        <dbReference type="ARBA" id="ARBA00022468"/>
    </source>
</evidence>
<dbReference type="InterPro" id="IPR000198">
    <property type="entry name" value="RhoGAP_dom"/>
</dbReference>
<dbReference type="GO" id="GO:0005096">
    <property type="term" value="F:GTPase activator activity"/>
    <property type="evidence" value="ECO:0007669"/>
    <property type="project" value="UniProtKB-KW"/>
</dbReference>
<feature type="region of interest" description="Disordered" evidence="5">
    <location>
        <begin position="1"/>
        <end position="96"/>
    </location>
</feature>
<evidence type="ECO:0000313" key="9">
    <source>
        <dbReference type="Proteomes" id="UP000308199"/>
    </source>
</evidence>
<evidence type="ECO:0000256" key="3">
    <source>
        <dbReference type="ARBA" id="ARBA00022833"/>
    </source>
</evidence>
<feature type="coiled-coil region" evidence="4">
    <location>
        <begin position="184"/>
        <end position="211"/>
    </location>
</feature>
<reference evidence="8 9" key="1">
    <citation type="submission" date="2019-02" db="EMBL/GenBank/DDBJ databases">
        <title>Genome sequencing of the rare red list fungi Phellinidium pouzarii.</title>
        <authorList>
            <person name="Buettner E."/>
            <person name="Kellner H."/>
        </authorList>
    </citation>
    <scope>NUCLEOTIDE SEQUENCE [LARGE SCALE GENOMIC DNA]</scope>
    <source>
        <strain evidence="8 9">DSM 108285</strain>
    </source>
</reference>
<dbReference type="PROSITE" id="PS50238">
    <property type="entry name" value="RHOGAP"/>
    <property type="match status" value="1"/>
</dbReference>
<dbReference type="Pfam" id="PF00130">
    <property type="entry name" value="C1_1"/>
    <property type="match status" value="1"/>
</dbReference>
<feature type="compositionally biased region" description="Polar residues" evidence="5">
    <location>
        <begin position="66"/>
        <end position="85"/>
    </location>
</feature>